<organism evidence="15 16">
    <name type="scientific">Bacillus amyloliquefaciens (strain ATCC 23350 / DSM 7 / BCRC 11601 / CCUG 28519 / NBRC 15535 / NRRL B-14393 / F)</name>
    <dbReference type="NCBI Taxonomy" id="692420"/>
    <lineage>
        <taxon>Bacteria</taxon>
        <taxon>Bacillati</taxon>
        <taxon>Bacillota</taxon>
        <taxon>Bacilli</taxon>
        <taxon>Bacillales</taxon>
        <taxon>Bacillaceae</taxon>
        <taxon>Bacillus</taxon>
        <taxon>Bacillus amyloliquefaciens group</taxon>
    </lineage>
</organism>
<comment type="pathway">
    <text evidence="2">Amino-acid biosynthesis; L-cysteine biosynthesis; L-cysteine from L-serine: step 2/2.</text>
</comment>
<dbReference type="KEGG" id="bao:BAMF_2796"/>
<evidence type="ECO:0000256" key="13">
    <source>
        <dbReference type="RuleBase" id="RU003985"/>
    </source>
</evidence>
<comment type="catalytic activity">
    <reaction evidence="10 13">
        <text>O-acetyl-L-serine + hydrogen sulfide = L-cysteine + acetate</text>
        <dbReference type="Rhea" id="RHEA:14829"/>
        <dbReference type="ChEBI" id="CHEBI:29919"/>
        <dbReference type="ChEBI" id="CHEBI:30089"/>
        <dbReference type="ChEBI" id="CHEBI:35235"/>
        <dbReference type="ChEBI" id="CHEBI:58340"/>
        <dbReference type="EC" id="2.5.1.47"/>
    </reaction>
</comment>
<evidence type="ECO:0000256" key="10">
    <source>
        <dbReference type="ARBA" id="ARBA00047931"/>
    </source>
</evidence>
<dbReference type="EC" id="2.5.1.47" evidence="4 13"/>
<dbReference type="Proteomes" id="UP000006562">
    <property type="component" value="Chromosome"/>
</dbReference>
<evidence type="ECO:0000256" key="5">
    <source>
        <dbReference type="ARBA" id="ARBA00019371"/>
    </source>
</evidence>
<evidence type="ECO:0000313" key="15">
    <source>
        <dbReference type="EMBL" id="CBI43922.1"/>
    </source>
</evidence>
<evidence type="ECO:0000256" key="2">
    <source>
        <dbReference type="ARBA" id="ARBA00004962"/>
    </source>
</evidence>
<evidence type="ECO:0000313" key="16">
    <source>
        <dbReference type="Proteomes" id="UP000006562"/>
    </source>
</evidence>
<evidence type="ECO:0000259" key="14">
    <source>
        <dbReference type="Pfam" id="PF00291"/>
    </source>
</evidence>
<dbReference type="GO" id="GO:0004124">
    <property type="term" value="F:cysteine synthase activity"/>
    <property type="evidence" value="ECO:0007669"/>
    <property type="project" value="UniProtKB-UniRule"/>
</dbReference>
<sequence>MRGSPPLWLWCYYKTDKRRGEPCPLIMIGYYVPNVLYRKDEPALKIVNSTAELIGSTPIVKLNRLQPENAAQVYLKLESFNPSGSVKDRAAYNMIIEAEKSGHLKPGSVIIEPTSGNTGIGLAMNAAARGYRAILVMPDTMTKERINLLKAYGAEVVLTPGAERMPGSIKKAKELAEQIPGSFIPMQFDNSANPDAHRKTTAIEIYQAVLQLNKPLGAFVATAGTGGTITGTGETLKELFPDLTVHVAEPAGSPVLSGGKPGTHKLVGTSPGFIPDILNQDVYDEIMKISDEDAYTTTRRLAREEGILVGPSSGAACFAAIETAKRLPSEQIVICMTADTGERYLSTDLWSFE</sequence>
<dbReference type="InterPro" id="IPR036052">
    <property type="entry name" value="TrpB-like_PALP_sf"/>
</dbReference>
<dbReference type="InterPro" id="IPR001216">
    <property type="entry name" value="P-phosphate_BS"/>
</dbReference>
<comment type="similarity">
    <text evidence="3 13">Belongs to the cysteine synthase/cystathionine beta-synthase family.</text>
</comment>
<name>A0A9P1JJ03_BACAS</name>
<evidence type="ECO:0000256" key="9">
    <source>
        <dbReference type="ARBA" id="ARBA00023192"/>
    </source>
</evidence>
<dbReference type="AlphaFoldDB" id="A0A9P1JJ03"/>
<dbReference type="GO" id="GO:0006535">
    <property type="term" value="P:cysteine biosynthetic process from serine"/>
    <property type="evidence" value="ECO:0007669"/>
    <property type="project" value="UniProtKB-UniRule"/>
</dbReference>
<evidence type="ECO:0000256" key="8">
    <source>
        <dbReference type="ARBA" id="ARBA00022898"/>
    </source>
</evidence>
<dbReference type="FunFam" id="3.40.50.1100:FF:000006">
    <property type="entry name" value="Cysteine synthase"/>
    <property type="match status" value="1"/>
</dbReference>
<keyword evidence="8 11" id="KW-0663">Pyridoxal phosphate</keyword>
<dbReference type="Pfam" id="PF00291">
    <property type="entry name" value="PALP"/>
    <property type="match status" value="1"/>
</dbReference>
<evidence type="ECO:0000256" key="6">
    <source>
        <dbReference type="ARBA" id="ARBA00022605"/>
    </source>
</evidence>
<feature type="domain" description="Tryptophan synthase beta chain-like PALP" evidence="14">
    <location>
        <begin position="52"/>
        <end position="336"/>
    </location>
</feature>
<reference evidence="16" key="2">
    <citation type="journal article" date="2011" name="J. Biotechnol.">
        <title>Genome sequence of B. amyloliquefaciens type strain DSM7(T) reveals differences to plant-associated B. amyloliquefaciens FZB42.</title>
        <authorList>
            <person name="Ruckert C."/>
            <person name="Blom J."/>
            <person name="Chen X."/>
            <person name="Reva O."/>
            <person name="Borriss R."/>
        </authorList>
    </citation>
    <scope>NUCLEOTIDE SEQUENCE [LARGE SCALE GENOMIC DNA]</scope>
    <source>
        <strain evidence="16">DSM 7</strain>
    </source>
</reference>
<keyword evidence="6 13" id="KW-0028">Amino-acid biosynthesis</keyword>
<gene>
    <name evidence="15" type="primary">ytkP</name>
    <name evidence="15" type="ordered locus">BAMF_2796</name>
</gene>
<evidence type="ECO:0000256" key="1">
    <source>
        <dbReference type="ARBA" id="ARBA00001933"/>
    </source>
</evidence>
<evidence type="ECO:0000256" key="11">
    <source>
        <dbReference type="PIRSR" id="PIRSR605856-50"/>
    </source>
</evidence>
<reference evidence="15 16" key="1">
    <citation type="journal article" date="2011" name="Int. J. Syst. Evol. Microbiol.">
        <title>Relationship of Bacillus amyloliquefaciens clades associated with strains DSM 7T and FZB42T: a proposal for Bacillus amyloliquefaciens subsp. amyloliquefaciens subsp. nov. and Bacillus amyloliquefaciens subsp. plantarum subsp. nov. based on complete genome sequence comparisons.</title>
        <authorList>
            <person name="Borriss R."/>
            <person name="Chen X.H."/>
            <person name="Rueckert C."/>
            <person name="Blom J."/>
            <person name="Becker A."/>
            <person name="Baumgarth B."/>
            <person name="Fan B."/>
            <person name="Pukall R."/>
            <person name="Schumann P."/>
            <person name="Sproer C."/>
            <person name="Junge H."/>
            <person name="Vater J."/>
            <person name="Puhler A."/>
            <person name="Klenk H.P."/>
        </authorList>
    </citation>
    <scope>NUCLEOTIDE SEQUENCE [LARGE SCALE GENOMIC DNA]</scope>
    <source>
        <strain evidence="16">DSM 7</strain>
    </source>
</reference>
<dbReference type="SUPFAM" id="SSF53686">
    <property type="entry name" value="Tryptophan synthase beta subunit-like PLP-dependent enzymes"/>
    <property type="match status" value="1"/>
</dbReference>
<accession>A0A9P1JJ03</accession>
<feature type="binding site" evidence="11">
    <location>
        <position position="312"/>
    </location>
    <ligand>
        <name>pyridoxal 5'-phosphate</name>
        <dbReference type="ChEBI" id="CHEBI:597326"/>
    </ligand>
</feature>
<evidence type="ECO:0000256" key="3">
    <source>
        <dbReference type="ARBA" id="ARBA00007103"/>
    </source>
</evidence>
<dbReference type="PANTHER" id="PTHR10314">
    <property type="entry name" value="CYSTATHIONINE BETA-SYNTHASE"/>
    <property type="match status" value="1"/>
</dbReference>
<comment type="cofactor">
    <cofactor evidence="1 11 13">
        <name>pyridoxal 5'-phosphate</name>
        <dbReference type="ChEBI" id="CHEBI:597326"/>
    </cofactor>
</comment>
<dbReference type="GO" id="GO:0016846">
    <property type="term" value="F:carbon-sulfur lyase activity"/>
    <property type="evidence" value="ECO:0007669"/>
    <property type="project" value="UniProtKB-ARBA"/>
</dbReference>
<dbReference type="CDD" id="cd01561">
    <property type="entry name" value="CBS_like"/>
    <property type="match status" value="1"/>
</dbReference>
<evidence type="ECO:0000256" key="12">
    <source>
        <dbReference type="PIRSR" id="PIRSR605856-51"/>
    </source>
</evidence>
<feature type="binding site" evidence="11">
    <location>
        <position position="117"/>
    </location>
    <ligand>
        <name>pyridoxal 5'-phosphate</name>
        <dbReference type="ChEBI" id="CHEBI:597326"/>
    </ligand>
</feature>
<protein>
    <recommendedName>
        <fullName evidence="5 13">Cysteine synthase</fullName>
        <ecNumber evidence="4 13">2.5.1.47</ecNumber>
    </recommendedName>
</protein>
<evidence type="ECO:0000256" key="7">
    <source>
        <dbReference type="ARBA" id="ARBA00022679"/>
    </source>
</evidence>
<dbReference type="NCBIfam" id="TIGR01136">
    <property type="entry name" value="cysKM"/>
    <property type="match status" value="1"/>
</dbReference>
<dbReference type="InterPro" id="IPR005856">
    <property type="entry name" value="Cys_synth"/>
</dbReference>
<dbReference type="InterPro" id="IPR005859">
    <property type="entry name" value="CysK"/>
</dbReference>
<dbReference type="InterPro" id="IPR050214">
    <property type="entry name" value="Cys_Synth/Cystath_Beta-Synth"/>
</dbReference>
<proteinExistence type="inferred from homology"/>
<keyword evidence="9 13" id="KW-0198">Cysteine biosynthesis</keyword>
<feature type="modified residue" description="N6-(pyridoxal phosphate)lysine" evidence="12">
    <location>
        <position position="87"/>
    </location>
</feature>
<keyword evidence="7 13" id="KW-0808">Transferase</keyword>
<dbReference type="InterPro" id="IPR001926">
    <property type="entry name" value="TrpB-like_PALP"/>
</dbReference>
<keyword evidence="16" id="KW-1185">Reference proteome</keyword>
<dbReference type="PROSITE" id="PS00901">
    <property type="entry name" value="CYS_SYNTHASE"/>
    <property type="match status" value="1"/>
</dbReference>
<dbReference type="FunFam" id="3.40.50.1100:FF:000002">
    <property type="entry name" value="Cysteine synthase"/>
    <property type="match status" value="1"/>
</dbReference>
<dbReference type="NCBIfam" id="TIGR01139">
    <property type="entry name" value="cysK"/>
    <property type="match status" value="1"/>
</dbReference>
<dbReference type="EMBL" id="FN597644">
    <property type="protein sequence ID" value="CBI43922.1"/>
    <property type="molecule type" value="Genomic_DNA"/>
</dbReference>
<evidence type="ECO:0000256" key="4">
    <source>
        <dbReference type="ARBA" id="ARBA00012681"/>
    </source>
</evidence>
<dbReference type="Gene3D" id="3.40.50.1100">
    <property type="match status" value="2"/>
</dbReference>
<feature type="binding site" evidence="11">
    <location>
        <begin position="224"/>
        <end position="228"/>
    </location>
    <ligand>
        <name>pyridoxal 5'-phosphate</name>
        <dbReference type="ChEBI" id="CHEBI:597326"/>
    </ligand>
</feature>